<proteinExistence type="predicted"/>
<sequence>MIILLYILIFLYAGKVLWNFYIPVYISFFWSDKDKEERGVSLAPIEFLILAILVAITYFDKSLSVLDLGGLSLGIVGGGLIILSYLWIYIVLKACEKSGS</sequence>
<evidence type="ECO:0000313" key="3">
    <source>
        <dbReference type="Proteomes" id="UP000076643"/>
    </source>
</evidence>
<accession>A0A166WWW5</accession>
<dbReference type="AlphaFoldDB" id="A0A166WWW5"/>
<dbReference type="PATRIC" id="fig|1365250.3.peg.2480"/>
<dbReference type="Proteomes" id="UP000076643">
    <property type="component" value="Unassembled WGS sequence"/>
</dbReference>
<keyword evidence="3" id="KW-1185">Reference proteome</keyword>
<gene>
    <name evidence="2" type="ORF">N475_16210</name>
</gene>
<evidence type="ECO:0000313" key="2">
    <source>
        <dbReference type="EMBL" id="KZN38173.1"/>
    </source>
</evidence>
<feature type="transmembrane region" description="Helical" evidence="1">
    <location>
        <begin position="6"/>
        <end position="28"/>
    </location>
</feature>
<evidence type="ECO:0000256" key="1">
    <source>
        <dbReference type="SAM" id="Phobius"/>
    </source>
</evidence>
<name>A0A166WWW5_9GAMM</name>
<feature type="transmembrane region" description="Helical" evidence="1">
    <location>
        <begin position="71"/>
        <end position="92"/>
    </location>
</feature>
<feature type="transmembrane region" description="Helical" evidence="1">
    <location>
        <begin position="40"/>
        <end position="59"/>
    </location>
</feature>
<dbReference type="EMBL" id="AUYB01000102">
    <property type="protein sequence ID" value="KZN38173.1"/>
    <property type="molecule type" value="Genomic_DNA"/>
</dbReference>
<keyword evidence="1" id="KW-1133">Transmembrane helix</keyword>
<keyword evidence="1" id="KW-0812">Transmembrane</keyword>
<dbReference type="RefSeq" id="WP_063365338.1">
    <property type="nucleotide sequence ID" value="NZ_AQHB01000046.1"/>
</dbReference>
<organism evidence="2 3">
    <name type="scientific">Pseudoalteromonas luteoviolacea DSM 6061</name>
    <dbReference type="NCBI Taxonomy" id="1365250"/>
    <lineage>
        <taxon>Bacteria</taxon>
        <taxon>Pseudomonadati</taxon>
        <taxon>Pseudomonadota</taxon>
        <taxon>Gammaproteobacteria</taxon>
        <taxon>Alteromonadales</taxon>
        <taxon>Pseudoalteromonadaceae</taxon>
        <taxon>Pseudoalteromonas</taxon>
    </lineage>
</organism>
<protein>
    <submittedName>
        <fullName evidence="2">Uncharacterized protein</fullName>
    </submittedName>
</protein>
<reference evidence="2 3" key="1">
    <citation type="submission" date="2013-07" db="EMBL/GenBank/DDBJ databases">
        <title>Comparative Genomic and Metabolomic Analysis of Twelve Strains of Pseudoalteromonas luteoviolacea.</title>
        <authorList>
            <person name="Vynne N.G."/>
            <person name="Mansson M."/>
            <person name="Gram L."/>
        </authorList>
    </citation>
    <scope>NUCLEOTIDE SEQUENCE [LARGE SCALE GENOMIC DNA]</scope>
    <source>
        <strain evidence="2 3">DSM 6061</strain>
    </source>
</reference>
<comment type="caution">
    <text evidence="2">The sequence shown here is derived from an EMBL/GenBank/DDBJ whole genome shotgun (WGS) entry which is preliminary data.</text>
</comment>
<keyword evidence="1" id="KW-0472">Membrane</keyword>